<proteinExistence type="predicted"/>
<dbReference type="Proteomes" id="UP001157914">
    <property type="component" value="Unassembled WGS sequence"/>
</dbReference>
<dbReference type="Pfam" id="PF08856">
    <property type="entry name" value="DUF1826"/>
    <property type="match status" value="1"/>
</dbReference>
<evidence type="ECO:0000313" key="1">
    <source>
        <dbReference type="EMBL" id="SMP04247.1"/>
    </source>
</evidence>
<evidence type="ECO:0008006" key="3">
    <source>
        <dbReference type="Google" id="ProtNLM"/>
    </source>
</evidence>
<name>A0ABY1NAN2_9HYPH</name>
<sequence length="208" mass="22791">MTVYQEKIAPRQRLARDVLIGRDPDILSDIASPGVAAAIWSRNCDPGFQAWIDGLPEEQLPDLRTVIPFHLASSAVLSACQQAGTPHGPELDMLSDDVGALALMLAKTLDIRQVRVRLDVATGVMCPKFHIDNVPARLLCTYRGAGTEYVPAGFEMEPSRIRQVNTGHVALFRGQTWLDEEKTGLLHRSPGRESDGKTRLLLVIDAVS</sequence>
<evidence type="ECO:0000313" key="2">
    <source>
        <dbReference type="Proteomes" id="UP001157914"/>
    </source>
</evidence>
<reference evidence="1 2" key="1">
    <citation type="submission" date="2017-05" db="EMBL/GenBank/DDBJ databases">
        <authorList>
            <person name="Varghese N."/>
            <person name="Submissions S."/>
        </authorList>
    </citation>
    <scope>NUCLEOTIDE SEQUENCE [LARGE SCALE GENOMIC DNA]</scope>
    <source>
        <strain evidence="1 2">DSM 15949</strain>
    </source>
</reference>
<organism evidence="1 2">
    <name type="scientific">Roseibium denhamense</name>
    <dbReference type="NCBI Taxonomy" id="76305"/>
    <lineage>
        <taxon>Bacteria</taxon>
        <taxon>Pseudomonadati</taxon>
        <taxon>Pseudomonadota</taxon>
        <taxon>Alphaproteobacteria</taxon>
        <taxon>Hyphomicrobiales</taxon>
        <taxon>Stappiaceae</taxon>
        <taxon>Roseibium</taxon>
    </lineage>
</organism>
<protein>
    <recommendedName>
        <fullName evidence="3">DUF1826 domain-containing protein</fullName>
    </recommendedName>
</protein>
<comment type="caution">
    <text evidence="1">The sequence shown here is derived from an EMBL/GenBank/DDBJ whole genome shotgun (WGS) entry which is preliminary data.</text>
</comment>
<dbReference type="InterPro" id="IPR014955">
    <property type="entry name" value="DUF1826"/>
</dbReference>
<gene>
    <name evidence="1" type="ORF">SAMN06265374_0601</name>
</gene>
<dbReference type="EMBL" id="FXTT01000001">
    <property type="protein sequence ID" value="SMP04247.1"/>
    <property type="molecule type" value="Genomic_DNA"/>
</dbReference>
<keyword evidence="2" id="KW-1185">Reference proteome</keyword>
<accession>A0ABY1NAN2</accession>
<dbReference type="RefSeq" id="WP_155190877.1">
    <property type="nucleotide sequence ID" value="NZ_BAAAEA010000001.1"/>
</dbReference>